<dbReference type="PRINTS" id="PR00081">
    <property type="entry name" value="GDHRDH"/>
</dbReference>
<dbReference type="PANTHER" id="PTHR44196:SF1">
    <property type="entry name" value="DEHYDROGENASE_REDUCTASE SDR FAMILY MEMBER 7B"/>
    <property type="match status" value="1"/>
</dbReference>
<keyword evidence="5" id="KW-1185">Reference proteome</keyword>
<evidence type="ECO:0000256" key="1">
    <source>
        <dbReference type="ARBA" id="ARBA00006484"/>
    </source>
</evidence>
<gene>
    <name evidence="4" type="ORF">FGK64_07675</name>
</gene>
<reference evidence="4 5" key="1">
    <citation type="submission" date="2019-05" db="EMBL/GenBank/DDBJ databases">
        <title>Marivita sp. nov. isolated from sea sediment.</title>
        <authorList>
            <person name="Kim W."/>
        </authorList>
    </citation>
    <scope>NUCLEOTIDE SEQUENCE [LARGE SCALE GENOMIC DNA]</scope>
    <source>
        <strain evidence="4 5">CAU 1492</strain>
    </source>
</reference>
<organism evidence="4 5">
    <name type="scientific">Arenibacterium halophilum</name>
    <dbReference type="NCBI Taxonomy" id="2583821"/>
    <lineage>
        <taxon>Bacteria</taxon>
        <taxon>Pseudomonadati</taxon>
        <taxon>Pseudomonadota</taxon>
        <taxon>Alphaproteobacteria</taxon>
        <taxon>Rhodobacterales</taxon>
        <taxon>Paracoccaceae</taxon>
        <taxon>Arenibacterium</taxon>
    </lineage>
</organism>
<proteinExistence type="inferred from homology"/>
<evidence type="ECO:0000256" key="2">
    <source>
        <dbReference type="ARBA" id="ARBA00023002"/>
    </source>
</evidence>
<name>A0ABY2X9J1_9RHOB</name>
<comment type="similarity">
    <text evidence="1">Belongs to the short-chain dehydrogenases/reductases (SDR) family.</text>
</comment>
<feature type="domain" description="Ketoreductase" evidence="3">
    <location>
        <begin position="8"/>
        <end position="197"/>
    </location>
</feature>
<dbReference type="EMBL" id="VCPC01000002">
    <property type="protein sequence ID" value="TMV12678.1"/>
    <property type="molecule type" value="Genomic_DNA"/>
</dbReference>
<dbReference type="Proteomes" id="UP001191082">
    <property type="component" value="Unassembled WGS sequence"/>
</dbReference>
<dbReference type="SMART" id="SM00822">
    <property type="entry name" value="PKS_KR"/>
    <property type="match status" value="1"/>
</dbReference>
<evidence type="ECO:0000313" key="4">
    <source>
        <dbReference type="EMBL" id="TMV12678.1"/>
    </source>
</evidence>
<dbReference type="InterPro" id="IPR036291">
    <property type="entry name" value="NAD(P)-bd_dom_sf"/>
</dbReference>
<evidence type="ECO:0000259" key="3">
    <source>
        <dbReference type="SMART" id="SM00822"/>
    </source>
</evidence>
<dbReference type="Gene3D" id="3.40.50.720">
    <property type="entry name" value="NAD(P)-binding Rossmann-like Domain"/>
    <property type="match status" value="1"/>
</dbReference>
<dbReference type="InterPro" id="IPR002347">
    <property type="entry name" value="SDR_fam"/>
</dbReference>
<dbReference type="Pfam" id="PF00106">
    <property type="entry name" value="adh_short"/>
    <property type="match status" value="1"/>
</dbReference>
<protein>
    <submittedName>
        <fullName evidence="4">SDR family oxidoreductase</fullName>
    </submittedName>
</protein>
<dbReference type="CDD" id="cd05233">
    <property type="entry name" value="SDR_c"/>
    <property type="match status" value="1"/>
</dbReference>
<dbReference type="InterPro" id="IPR057326">
    <property type="entry name" value="KR_dom"/>
</dbReference>
<sequence length="241" mass="25284">MKGHYMQGAVWITGAGSGIGAAMARRFAAEGFAVALTARGRDALEEVADSLGDGARCLVVPGDVTDRAGMASIAQQVAEWGGGLSVLCNNAGLNIPKRTWAELDWDSWDNVLKVNITGALNVIAACLPVMRTQGDGVMIHTSSWAGRYHSSVSGVAYGASKHALSDISASLNDEEGKNGIRSTALCPAEVATPLLAQRPGFDHSRLAAMIQPEDMAETALYVARMSPGVTVHEIVLAPVRR</sequence>
<keyword evidence="2" id="KW-0560">Oxidoreductase</keyword>
<comment type="caution">
    <text evidence="4">The sequence shown here is derived from an EMBL/GenBank/DDBJ whole genome shotgun (WGS) entry which is preliminary data.</text>
</comment>
<dbReference type="SUPFAM" id="SSF51735">
    <property type="entry name" value="NAD(P)-binding Rossmann-fold domains"/>
    <property type="match status" value="1"/>
</dbReference>
<evidence type="ECO:0000313" key="5">
    <source>
        <dbReference type="Proteomes" id="UP001191082"/>
    </source>
</evidence>
<dbReference type="PANTHER" id="PTHR44196">
    <property type="entry name" value="DEHYDROGENASE/REDUCTASE SDR FAMILY MEMBER 7B"/>
    <property type="match status" value="1"/>
</dbReference>
<accession>A0ABY2X9J1</accession>